<dbReference type="InterPro" id="IPR002104">
    <property type="entry name" value="Integrase_catalytic"/>
</dbReference>
<proteinExistence type="predicted"/>
<dbReference type="PANTHER" id="PTHR30349:SF41">
    <property type="entry name" value="INTEGRASE_RECOMBINASE PROTEIN MJ0367-RELATED"/>
    <property type="match status" value="1"/>
</dbReference>
<dbReference type="InterPro" id="IPR011010">
    <property type="entry name" value="DNA_brk_join_enz"/>
</dbReference>
<evidence type="ECO:0000313" key="5">
    <source>
        <dbReference type="EMBL" id="MFC7059165.1"/>
    </source>
</evidence>
<dbReference type="InterPro" id="IPR013762">
    <property type="entry name" value="Integrase-like_cat_sf"/>
</dbReference>
<accession>A0ABD5W0U3</accession>
<dbReference type="EMBL" id="JBHSZI010000001">
    <property type="protein sequence ID" value="MFC7059165.1"/>
    <property type="molecule type" value="Genomic_DNA"/>
</dbReference>
<evidence type="ECO:0000259" key="4">
    <source>
        <dbReference type="PROSITE" id="PS51898"/>
    </source>
</evidence>
<dbReference type="SUPFAM" id="SSF56349">
    <property type="entry name" value="DNA breaking-rejoining enzymes"/>
    <property type="match status" value="1"/>
</dbReference>
<protein>
    <submittedName>
        <fullName evidence="5">Tyrosine-type recombinase/integrase</fullName>
    </submittedName>
</protein>
<dbReference type="InterPro" id="IPR050090">
    <property type="entry name" value="Tyrosine_recombinase_XerCD"/>
</dbReference>
<evidence type="ECO:0000313" key="6">
    <source>
        <dbReference type="Proteomes" id="UP001596445"/>
    </source>
</evidence>
<dbReference type="Proteomes" id="UP001596445">
    <property type="component" value="Unassembled WGS sequence"/>
</dbReference>
<dbReference type="Pfam" id="PF00589">
    <property type="entry name" value="Phage_integrase"/>
    <property type="match status" value="1"/>
</dbReference>
<evidence type="ECO:0000256" key="1">
    <source>
        <dbReference type="ARBA" id="ARBA00022908"/>
    </source>
</evidence>
<keyword evidence="6" id="KW-1185">Reference proteome</keyword>
<keyword evidence="1" id="KW-0229">DNA integration</keyword>
<organism evidence="5 6">
    <name type="scientific">Halovenus salina</name>
    <dbReference type="NCBI Taxonomy" id="1510225"/>
    <lineage>
        <taxon>Archaea</taxon>
        <taxon>Methanobacteriati</taxon>
        <taxon>Methanobacteriota</taxon>
        <taxon>Stenosarchaea group</taxon>
        <taxon>Halobacteria</taxon>
        <taxon>Halobacteriales</taxon>
        <taxon>Haloarculaceae</taxon>
        <taxon>Halovenus</taxon>
    </lineage>
</organism>
<dbReference type="PROSITE" id="PS51898">
    <property type="entry name" value="TYR_RECOMBINASE"/>
    <property type="match status" value="1"/>
</dbReference>
<dbReference type="CDD" id="cd00397">
    <property type="entry name" value="DNA_BRE_C"/>
    <property type="match status" value="1"/>
</dbReference>
<feature type="domain" description="Tyr recombinase" evidence="4">
    <location>
        <begin position="143"/>
        <end position="335"/>
    </location>
</feature>
<dbReference type="RefSeq" id="WP_382186123.1">
    <property type="nucleotide sequence ID" value="NZ_JBHSZI010000001.1"/>
</dbReference>
<reference evidence="5 6" key="1">
    <citation type="journal article" date="2019" name="Int. J. Syst. Evol. Microbiol.">
        <title>The Global Catalogue of Microorganisms (GCM) 10K type strain sequencing project: providing services to taxonomists for standard genome sequencing and annotation.</title>
        <authorList>
            <consortium name="The Broad Institute Genomics Platform"/>
            <consortium name="The Broad Institute Genome Sequencing Center for Infectious Disease"/>
            <person name="Wu L."/>
            <person name="Ma J."/>
        </authorList>
    </citation>
    <scope>NUCLEOTIDE SEQUENCE [LARGE SCALE GENOMIC DNA]</scope>
    <source>
        <strain evidence="5 6">JCM 30072</strain>
    </source>
</reference>
<dbReference type="PANTHER" id="PTHR30349">
    <property type="entry name" value="PHAGE INTEGRASE-RELATED"/>
    <property type="match status" value="1"/>
</dbReference>
<dbReference type="GO" id="GO:0003677">
    <property type="term" value="F:DNA binding"/>
    <property type="evidence" value="ECO:0007669"/>
    <property type="project" value="UniProtKB-KW"/>
</dbReference>
<evidence type="ECO:0000256" key="3">
    <source>
        <dbReference type="ARBA" id="ARBA00023172"/>
    </source>
</evidence>
<gene>
    <name evidence="5" type="ORF">ACFQQG_14500</name>
</gene>
<keyword evidence="2" id="KW-0238">DNA-binding</keyword>
<dbReference type="Gene3D" id="1.10.443.10">
    <property type="entry name" value="Intergrase catalytic core"/>
    <property type="match status" value="1"/>
</dbReference>
<keyword evidence="3" id="KW-0233">DNA recombination</keyword>
<name>A0ABD5W0U3_9EURY</name>
<evidence type="ECO:0000256" key="2">
    <source>
        <dbReference type="ARBA" id="ARBA00023125"/>
    </source>
</evidence>
<sequence length="411" mass="46736">MTTPRQKYERRRETFNEYVENGEIDQQTASAVRDLLDAYDDHNMMVSPPEGEGTREVGTLLTWLWPLMTMGRERNLTTTTAHKLKKDLQRMHDGEYPHVKDDGIKKSTIRNYQVALRNFYHYHNFGIDPNDIPVFKKSASPVDPNDMLTKEEIQEAREAADNPRDRAIFELLLYTGQRREAIRTLRLKDVNIQEGIYRLNSNVDGLKGAAERNGKRPLLGAKGPLQNWLDYHPDTSDPDNYLITARPSYSAVDPSSPISGETIRNVMEKIKEKTSIKKPMHPHAMRHNFVTIAKRDYDLADDTIKYLIGHRSGSDVMETTYAHLSGDDHVQRAEEAWGLREPENESPLTPEVCEVCSNPLDPGAKACSRCGTVYTPDAKSAQELVEEMALDGMRAADDNLEADAVKTFRDF</sequence>
<dbReference type="GO" id="GO:0006310">
    <property type="term" value="P:DNA recombination"/>
    <property type="evidence" value="ECO:0007669"/>
    <property type="project" value="UniProtKB-KW"/>
</dbReference>
<comment type="caution">
    <text evidence="5">The sequence shown here is derived from an EMBL/GenBank/DDBJ whole genome shotgun (WGS) entry which is preliminary data.</text>
</comment>
<dbReference type="GO" id="GO:0015074">
    <property type="term" value="P:DNA integration"/>
    <property type="evidence" value="ECO:0007669"/>
    <property type="project" value="UniProtKB-KW"/>
</dbReference>
<dbReference type="AlphaFoldDB" id="A0ABD5W0U3"/>